<evidence type="ECO:0000259" key="1">
    <source>
        <dbReference type="Pfam" id="PF18588"/>
    </source>
</evidence>
<dbReference type="RefSeq" id="WP_160952332.1">
    <property type="nucleotide sequence ID" value="NZ_WWEQ01000006.1"/>
</dbReference>
<feature type="domain" description="Polysaccharide biosynthesis enzyme WcbI" evidence="1">
    <location>
        <begin position="36"/>
        <end position="248"/>
    </location>
</feature>
<proteinExistence type="predicted"/>
<sequence length="334" mass="35652">MTTSRASGAHRTAAWRRHYGRFFGLADPAPGDRPLVVVHGNCQAGSVRRLLETAGADAPLIPPVHELEAEDLPHLRRLLAAADFLVAQPVRRGYRGLPIGTEDIAEELGPGAGTVLIPSLRFSGYFPAQATLRPAWAGAVDPPLVAYHDLRTLLIAHRAPHLAADPEAPGAPARIAAAAGELEVSAAAVARLGADSVAELARREAAAGAVPASDLLAADIRAYRTHHTLNHPANAFFARVVERVVRRLRDLGAALPGAVRPPDFEMLGAVRAALEAAAAQHFGLPARPWSVDGRELPAARLRAAQLAWYAQHPDFVSYGLEHCRARLRLLGWVD</sequence>
<dbReference type="Pfam" id="PF18588">
    <property type="entry name" value="WcbI"/>
    <property type="match status" value="1"/>
</dbReference>
<protein>
    <submittedName>
        <fullName evidence="2">Peptide ABC transporter ATPase</fullName>
    </submittedName>
</protein>
<dbReference type="EMBL" id="WWEQ01000006">
    <property type="protein sequence ID" value="MYM18892.1"/>
    <property type="molecule type" value="Genomic_DNA"/>
</dbReference>
<comment type="caution">
    <text evidence="2">The sequence shown here is derived from an EMBL/GenBank/DDBJ whole genome shotgun (WGS) entry which is preliminary data.</text>
</comment>
<dbReference type="AlphaFoldDB" id="A0A6N9H5E4"/>
<organism evidence="2 3">
    <name type="scientific">Brevibacterium rongguiense</name>
    <dbReference type="NCBI Taxonomy" id="2695267"/>
    <lineage>
        <taxon>Bacteria</taxon>
        <taxon>Bacillati</taxon>
        <taxon>Actinomycetota</taxon>
        <taxon>Actinomycetes</taxon>
        <taxon>Micrococcales</taxon>
        <taxon>Brevibacteriaceae</taxon>
        <taxon>Brevibacterium</taxon>
    </lineage>
</organism>
<reference evidence="2 3" key="1">
    <citation type="submission" date="2020-01" db="EMBL/GenBank/DDBJ databases">
        <authorList>
            <person name="Deng T."/>
        </authorList>
    </citation>
    <scope>NUCLEOTIDE SEQUENCE [LARGE SCALE GENOMIC DNA]</scope>
    <source>
        <strain evidence="2 3">5221</strain>
    </source>
</reference>
<keyword evidence="3" id="KW-1185">Reference proteome</keyword>
<dbReference type="InterPro" id="IPR041307">
    <property type="entry name" value="WcbI"/>
</dbReference>
<evidence type="ECO:0000313" key="2">
    <source>
        <dbReference type="EMBL" id="MYM18892.1"/>
    </source>
</evidence>
<evidence type="ECO:0000313" key="3">
    <source>
        <dbReference type="Proteomes" id="UP000469215"/>
    </source>
</evidence>
<accession>A0A6N9H5E4</accession>
<name>A0A6N9H5E4_9MICO</name>
<dbReference type="Proteomes" id="UP000469215">
    <property type="component" value="Unassembled WGS sequence"/>
</dbReference>
<gene>
    <name evidence="2" type="ORF">GSY69_02560</name>
</gene>
<dbReference type="Gene3D" id="3.40.50.12080">
    <property type="match status" value="2"/>
</dbReference>